<dbReference type="Proteomes" id="UP000256690">
    <property type="component" value="Unassembled WGS sequence"/>
</dbReference>
<keyword evidence="4" id="KW-0238">DNA-binding</keyword>
<comment type="subcellular location">
    <subcellularLocation>
        <location evidence="1">Nucleus</location>
    </subcellularLocation>
</comment>
<evidence type="ECO:0000313" key="9">
    <source>
        <dbReference type="EMBL" id="RDW76526.1"/>
    </source>
</evidence>
<keyword evidence="3" id="KW-0805">Transcription regulation</keyword>
<feature type="region of interest" description="Disordered" evidence="7">
    <location>
        <begin position="77"/>
        <end position="114"/>
    </location>
</feature>
<feature type="compositionally biased region" description="Polar residues" evidence="7">
    <location>
        <begin position="101"/>
        <end position="114"/>
    </location>
</feature>
<evidence type="ECO:0000256" key="1">
    <source>
        <dbReference type="ARBA" id="ARBA00004123"/>
    </source>
</evidence>
<dbReference type="RefSeq" id="XP_026602838.1">
    <property type="nucleotide sequence ID" value="XM_026748534.1"/>
</dbReference>
<organism evidence="9 10">
    <name type="scientific">Aspergillus mulundensis</name>
    <dbReference type="NCBI Taxonomy" id="1810919"/>
    <lineage>
        <taxon>Eukaryota</taxon>
        <taxon>Fungi</taxon>
        <taxon>Dikarya</taxon>
        <taxon>Ascomycota</taxon>
        <taxon>Pezizomycotina</taxon>
        <taxon>Eurotiomycetes</taxon>
        <taxon>Eurotiomycetidae</taxon>
        <taxon>Eurotiales</taxon>
        <taxon>Aspergillaceae</taxon>
        <taxon>Aspergillus</taxon>
        <taxon>Aspergillus subgen. Nidulantes</taxon>
    </lineage>
</organism>
<evidence type="ECO:0000256" key="5">
    <source>
        <dbReference type="ARBA" id="ARBA00023163"/>
    </source>
</evidence>
<dbReference type="InterPro" id="IPR051089">
    <property type="entry name" value="prtT"/>
</dbReference>
<evidence type="ECO:0000313" key="10">
    <source>
        <dbReference type="Proteomes" id="UP000256690"/>
    </source>
</evidence>
<evidence type="ECO:0000256" key="6">
    <source>
        <dbReference type="ARBA" id="ARBA00023242"/>
    </source>
</evidence>
<dbReference type="SUPFAM" id="SSF57701">
    <property type="entry name" value="Zn2/Cys6 DNA-binding domain"/>
    <property type="match status" value="1"/>
</dbReference>
<dbReference type="PANTHER" id="PTHR31845:SF10">
    <property type="entry name" value="ZN(II)2CYS6 TRANSCRIPTION FACTOR (EUROFUNG)"/>
    <property type="match status" value="1"/>
</dbReference>
<dbReference type="CDD" id="cd12148">
    <property type="entry name" value="fungal_TF_MHR"/>
    <property type="match status" value="1"/>
</dbReference>
<dbReference type="AlphaFoldDB" id="A0A3D8RRE9"/>
<dbReference type="STRING" id="1810919.A0A3D8RRE9"/>
<keyword evidence="5" id="KW-0804">Transcription</keyword>
<gene>
    <name evidence="9" type="ORF">DSM5745_06518</name>
</gene>
<dbReference type="GO" id="GO:0005634">
    <property type="term" value="C:nucleus"/>
    <property type="evidence" value="ECO:0007669"/>
    <property type="project" value="UniProtKB-SubCell"/>
</dbReference>
<sequence>MSDSRLREKPRACSNCSRAKAKCAPVDNDADICHRCLKNNLTCSKSGPVSTKRRGRATHAKVLERKLDDIMALLTREQEHTPHSDRPIGRTTFPSDAAPTTIPSPRQASYQDPETRSISIVPGFEVSFSEADQVLEEYMTTMLPEFPFVPLSSTNSSDMLKDQPLLLKTILWVCRPPPPEPSAAFERWFRQHIAHHTVVLMNKSLELVQAILVFLAWNDIYFYAAAKDTALVQLAICLIDDLRLARPRRREGSAFESIVEDAAQMQNKLPQEPKQTRAECRTLMGVYYTASTLCSLLGKRYRLEYTAHFDDCCKQLQSEQEYPTDPLLVSLVGIRRIAMKVNNSFWEMIGNTNNQPSGGVYSIAVAAIRNELDAFMNQLPPSLKWNHLLRTHCASIRIRLFEPFKFGVGDKCETQGSTHLRSQTIWNCLQSTHELYDAFRLVPVESFPSLTVISILHIALAIIKASRLLCVEDPAWDLNTARTMYNLPGILQQLSKVFEDASRGGSPRSRMIVRGLPIFSEYAEAYRGIERLYLERLNANVVLSNPALMVPISAGGDNGVGVDFWNQLSDLTDGLFP</sequence>
<dbReference type="GO" id="GO:0008270">
    <property type="term" value="F:zinc ion binding"/>
    <property type="evidence" value="ECO:0007669"/>
    <property type="project" value="InterPro"/>
</dbReference>
<reference evidence="9 10" key="1">
    <citation type="journal article" date="2018" name="IMA Fungus">
        <title>IMA Genome-F 9: Draft genome sequence of Annulohypoxylon stygium, Aspergillus mulundensis, Berkeleyomyces basicola (syn. Thielaviopsis basicola), Ceratocystis smalleyi, two Cercospora beticola strains, Coleophoma cylindrospora, Fusarium fracticaudum, Phialophora cf. hyalina, and Morchella septimelata.</title>
        <authorList>
            <person name="Wingfield B.D."/>
            <person name="Bills G.F."/>
            <person name="Dong Y."/>
            <person name="Huang W."/>
            <person name="Nel W.J."/>
            <person name="Swalarsk-Parry B.S."/>
            <person name="Vaghefi N."/>
            <person name="Wilken P.M."/>
            <person name="An Z."/>
            <person name="de Beer Z.W."/>
            <person name="De Vos L."/>
            <person name="Chen L."/>
            <person name="Duong T.A."/>
            <person name="Gao Y."/>
            <person name="Hammerbacher A."/>
            <person name="Kikkert J.R."/>
            <person name="Li Y."/>
            <person name="Li H."/>
            <person name="Li K."/>
            <person name="Li Q."/>
            <person name="Liu X."/>
            <person name="Ma X."/>
            <person name="Naidoo K."/>
            <person name="Pethybridge S.J."/>
            <person name="Sun J."/>
            <person name="Steenkamp E.T."/>
            <person name="van der Nest M.A."/>
            <person name="van Wyk S."/>
            <person name="Wingfield M.J."/>
            <person name="Xiong C."/>
            <person name="Yue Q."/>
            <person name="Zhang X."/>
        </authorList>
    </citation>
    <scope>NUCLEOTIDE SEQUENCE [LARGE SCALE GENOMIC DNA]</scope>
    <source>
        <strain evidence="9 10">DSM 5745</strain>
    </source>
</reference>
<accession>A0A3D8RRE9</accession>
<comment type="caution">
    <text evidence="9">The sequence shown here is derived from an EMBL/GenBank/DDBJ whole genome shotgun (WGS) entry which is preliminary data.</text>
</comment>
<keyword evidence="10" id="KW-1185">Reference proteome</keyword>
<dbReference type="GO" id="GO:0000976">
    <property type="term" value="F:transcription cis-regulatory region binding"/>
    <property type="evidence" value="ECO:0007669"/>
    <property type="project" value="TreeGrafter"/>
</dbReference>
<dbReference type="OrthoDB" id="5226580at2759"/>
<dbReference type="InterPro" id="IPR001138">
    <property type="entry name" value="Zn2Cys6_DnaBD"/>
</dbReference>
<evidence type="ECO:0000259" key="8">
    <source>
        <dbReference type="PROSITE" id="PS00463"/>
    </source>
</evidence>
<keyword evidence="6" id="KW-0539">Nucleus</keyword>
<dbReference type="InterPro" id="IPR036864">
    <property type="entry name" value="Zn2-C6_fun-type_DNA-bd_sf"/>
</dbReference>
<feature type="domain" description="Zn(2)-C6 fungal-type" evidence="8">
    <location>
        <begin position="12"/>
        <end position="43"/>
    </location>
</feature>
<feature type="compositionally biased region" description="Basic and acidic residues" evidence="7">
    <location>
        <begin position="77"/>
        <end position="88"/>
    </location>
</feature>
<evidence type="ECO:0000256" key="4">
    <source>
        <dbReference type="ARBA" id="ARBA00023125"/>
    </source>
</evidence>
<evidence type="ECO:0000256" key="2">
    <source>
        <dbReference type="ARBA" id="ARBA00022833"/>
    </source>
</evidence>
<dbReference type="GO" id="GO:0000981">
    <property type="term" value="F:DNA-binding transcription factor activity, RNA polymerase II-specific"/>
    <property type="evidence" value="ECO:0007669"/>
    <property type="project" value="InterPro"/>
</dbReference>
<protein>
    <recommendedName>
        <fullName evidence="8">Zn(2)-C6 fungal-type domain-containing protein</fullName>
    </recommendedName>
</protein>
<dbReference type="GeneID" id="38116888"/>
<dbReference type="Gene3D" id="4.10.240.10">
    <property type="entry name" value="Zn(2)-C6 fungal-type DNA-binding domain"/>
    <property type="match status" value="1"/>
</dbReference>
<dbReference type="EMBL" id="PVWQ01000007">
    <property type="protein sequence ID" value="RDW76526.1"/>
    <property type="molecule type" value="Genomic_DNA"/>
</dbReference>
<proteinExistence type="predicted"/>
<keyword evidence="2" id="KW-0862">Zinc</keyword>
<evidence type="ECO:0000256" key="7">
    <source>
        <dbReference type="SAM" id="MobiDB-lite"/>
    </source>
</evidence>
<dbReference type="PANTHER" id="PTHR31845">
    <property type="entry name" value="FINGER DOMAIN PROTEIN, PUTATIVE-RELATED"/>
    <property type="match status" value="1"/>
</dbReference>
<name>A0A3D8RRE9_9EURO</name>
<dbReference type="PROSITE" id="PS00463">
    <property type="entry name" value="ZN2_CY6_FUNGAL_1"/>
    <property type="match status" value="1"/>
</dbReference>
<evidence type="ECO:0000256" key="3">
    <source>
        <dbReference type="ARBA" id="ARBA00023015"/>
    </source>
</evidence>